<dbReference type="InterPro" id="IPR037079">
    <property type="entry name" value="AF2212/PG0164-like_sf"/>
</dbReference>
<dbReference type="Pfam" id="PF08922">
    <property type="entry name" value="DUF1905"/>
    <property type="match status" value="1"/>
</dbReference>
<dbReference type="Proteomes" id="UP001144256">
    <property type="component" value="Unassembled WGS sequence"/>
</dbReference>
<evidence type="ECO:0000259" key="3">
    <source>
        <dbReference type="Pfam" id="PF14512"/>
    </source>
</evidence>
<feature type="domain" description="Putative nitroreductase TM1586" evidence="3">
    <location>
        <begin position="106"/>
        <end position="256"/>
    </location>
</feature>
<evidence type="ECO:0000256" key="1">
    <source>
        <dbReference type="ARBA" id="ARBA00007118"/>
    </source>
</evidence>
<organism evidence="4 5">
    <name type="scientific">Vallitalea longa</name>
    <dbReference type="NCBI Taxonomy" id="2936439"/>
    <lineage>
        <taxon>Bacteria</taxon>
        <taxon>Bacillati</taxon>
        <taxon>Bacillota</taxon>
        <taxon>Clostridia</taxon>
        <taxon>Lachnospirales</taxon>
        <taxon>Vallitaleaceae</taxon>
        <taxon>Vallitalea</taxon>
    </lineage>
</organism>
<keyword evidence="5" id="KW-1185">Reference proteome</keyword>
<dbReference type="SUPFAM" id="SSF55469">
    <property type="entry name" value="FMN-dependent nitroreductase-like"/>
    <property type="match status" value="1"/>
</dbReference>
<comment type="similarity">
    <text evidence="1">Belongs to the nitroreductase family.</text>
</comment>
<dbReference type="AlphaFoldDB" id="A0A9W5YAD7"/>
<evidence type="ECO:0000313" key="4">
    <source>
        <dbReference type="EMBL" id="GKX29489.1"/>
    </source>
</evidence>
<gene>
    <name evidence="4" type="ORF">SH1V18_19690</name>
</gene>
<reference evidence="4" key="1">
    <citation type="submission" date="2022-06" db="EMBL/GenBank/DDBJ databases">
        <title>Vallitalea longa sp. nov., an anaerobic bacterium isolated from marine sediment.</title>
        <authorList>
            <person name="Hirano S."/>
            <person name="Terahara T."/>
            <person name="Mori K."/>
            <person name="Hamada M."/>
            <person name="Matsumoto R."/>
            <person name="Kobayashi T."/>
        </authorList>
    </citation>
    <scope>NUCLEOTIDE SEQUENCE</scope>
    <source>
        <strain evidence="4">SH18-1</strain>
    </source>
</reference>
<dbReference type="Gene3D" id="2.40.30.100">
    <property type="entry name" value="AF2212/PG0164-like"/>
    <property type="match status" value="1"/>
</dbReference>
<dbReference type="InterPro" id="IPR000415">
    <property type="entry name" value="Nitroreductase-like"/>
</dbReference>
<dbReference type="RefSeq" id="WP_281814994.1">
    <property type="nucleotide sequence ID" value="NZ_BRLB01000004.1"/>
</dbReference>
<dbReference type="PANTHER" id="PTHR43673:SF10">
    <property type="entry name" value="NADH DEHYDROGENASE_NAD(P)H NITROREDUCTASE XCC3605-RELATED"/>
    <property type="match status" value="1"/>
</dbReference>
<dbReference type="Gene3D" id="3.40.109.10">
    <property type="entry name" value="NADH Oxidase"/>
    <property type="match status" value="1"/>
</dbReference>
<dbReference type="InterPro" id="IPR015018">
    <property type="entry name" value="DUF1905"/>
</dbReference>
<evidence type="ECO:0000256" key="2">
    <source>
        <dbReference type="ARBA" id="ARBA00023002"/>
    </source>
</evidence>
<sequence length="272" mass="30605">MKSFSAILKKSGRFTFFEIPFDASKVFDIKKGTIRVFGTINNLEFREKLTSRGNGKYILMANKMLQKRVGFVGSDLEIDVEMDLDKVALHNSGNRISLDVPKCKIDILQAIRERSTIRQFTDRKVEKKKIQILLESGFCAPNAKGKRPCHFIVSDDSAFLHKIADDSNHKTFKTATCCIVVCGDKNVEGINKFLIEDCSAATQNILLSAYGLGVGSAWIGLLKTCSAYEYIISCFSLPEKIIPVNLIALGYPDEEKPILPRYDSSKVHWNHW</sequence>
<protein>
    <submittedName>
        <fullName evidence="4">Nitroreductase</fullName>
    </submittedName>
</protein>
<dbReference type="Pfam" id="PF14512">
    <property type="entry name" value="TM1586_NiRdase"/>
    <property type="match status" value="1"/>
</dbReference>
<keyword evidence="2" id="KW-0560">Oxidoreductase</keyword>
<dbReference type="InterPro" id="IPR029478">
    <property type="entry name" value="TM1586_NiRdase"/>
</dbReference>
<accession>A0A9W5YAD7</accession>
<name>A0A9W5YAD7_9FIRM</name>
<comment type="caution">
    <text evidence="4">The sequence shown here is derived from an EMBL/GenBank/DDBJ whole genome shotgun (WGS) entry which is preliminary data.</text>
</comment>
<dbReference type="SUPFAM" id="SSF141694">
    <property type="entry name" value="AF2212/PG0164-like"/>
    <property type="match status" value="1"/>
</dbReference>
<dbReference type="GO" id="GO:0016491">
    <property type="term" value="F:oxidoreductase activity"/>
    <property type="evidence" value="ECO:0007669"/>
    <property type="project" value="UniProtKB-KW"/>
</dbReference>
<proteinExistence type="inferred from homology"/>
<evidence type="ECO:0000313" key="5">
    <source>
        <dbReference type="Proteomes" id="UP001144256"/>
    </source>
</evidence>
<dbReference type="PANTHER" id="PTHR43673">
    <property type="entry name" value="NAD(P)H NITROREDUCTASE YDGI-RELATED"/>
    <property type="match status" value="1"/>
</dbReference>
<dbReference type="EMBL" id="BRLB01000004">
    <property type="protein sequence ID" value="GKX29489.1"/>
    <property type="molecule type" value="Genomic_DNA"/>
</dbReference>